<dbReference type="EMBL" id="FOTC01000001">
    <property type="protein sequence ID" value="SFK59667.1"/>
    <property type="molecule type" value="Genomic_DNA"/>
</dbReference>
<reference evidence="10" key="1">
    <citation type="submission" date="2016-10" db="EMBL/GenBank/DDBJ databases">
        <authorList>
            <person name="Varghese N."/>
            <person name="Submissions S."/>
        </authorList>
    </citation>
    <scope>NUCLEOTIDE SEQUENCE [LARGE SCALE GENOMIC DNA]</scope>
    <source>
        <strain evidence="10">CGMCC 1.7738</strain>
    </source>
</reference>
<dbReference type="InterPro" id="IPR036259">
    <property type="entry name" value="MFS_trans_sf"/>
</dbReference>
<dbReference type="STRING" id="553466.SAMN04487950_0095"/>
<protein>
    <submittedName>
        <fullName evidence="9">Fucose permease</fullName>
    </submittedName>
</protein>
<dbReference type="InterPro" id="IPR051788">
    <property type="entry name" value="MFS_Transporter"/>
</dbReference>
<evidence type="ECO:0000256" key="1">
    <source>
        <dbReference type="ARBA" id="ARBA00004127"/>
    </source>
</evidence>
<accession>A0A1I4AUN2</accession>
<evidence type="ECO:0000256" key="3">
    <source>
        <dbReference type="ARBA" id="ARBA00022448"/>
    </source>
</evidence>
<dbReference type="Proteomes" id="UP000199607">
    <property type="component" value="Unassembled WGS sequence"/>
</dbReference>
<feature type="transmembrane region" description="Helical" evidence="7">
    <location>
        <begin position="276"/>
        <end position="297"/>
    </location>
</feature>
<feature type="transmembrane region" description="Helical" evidence="7">
    <location>
        <begin position="244"/>
        <end position="264"/>
    </location>
</feature>
<dbReference type="RefSeq" id="WP_089864345.1">
    <property type="nucleotide sequence ID" value="NZ_FOTC01000001.1"/>
</dbReference>
<dbReference type="GO" id="GO:0022857">
    <property type="term" value="F:transmembrane transporter activity"/>
    <property type="evidence" value="ECO:0007669"/>
    <property type="project" value="InterPro"/>
</dbReference>
<evidence type="ECO:0000256" key="4">
    <source>
        <dbReference type="ARBA" id="ARBA00022692"/>
    </source>
</evidence>
<organism evidence="9 10">
    <name type="scientific">Halogranum rubrum</name>
    <dbReference type="NCBI Taxonomy" id="553466"/>
    <lineage>
        <taxon>Archaea</taxon>
        <taxon>Methanobacteriati</taxon>
        <taxon>Methanobacteriota</taxon>
        <taxon>Stenosarchaea group</taxon>
        <taxon>Halobacteria</taxon>
        <taxon>Halobacteriales</taxon>
        <taxon>Haloferacaceae</taxon>
    </lineage>
</organism>
<gene>
    <name evidence="9" type="ORF">SAMN04487950_0095</name>
</gene>
<feature type="transmembrane region" description="Helical" evidence="7">
    <location>
        <begin position="216"/>
        <end position="238"/>
    </location>
</feature>
<evidence type="ECO:0000313" key="9">
    <source>
        <dbReference type="EMBL" id="SFK59667.1"/>
    </source>
</evidence>
<feature type="transmembrane region" description="Helical" evidence="7">
    <location>
        <begin position="367"/>
        <end position="389"/>
    </location>
</feature>
<proteinExistence type="inferred from homology"/>
<evidence type="ECO:0000256" key="6">
    <source>
        <dbReference type="ARBA" id="ARBA00023136"/>
    </source>
</evidence>
<name>A0A1I4AUN2_9EURY</name>
<feature type="domain" description="Major facilitator superfamily (MFS) profile" evidence="8">
    <location>
        <begin position="19"/>
        <end position="391"/>
    </location>
</feature>
<evidence type="ECO:0000259" key="8">
    <source>
        <dbReference type="PROSITE" id="PS50850"/>
    </source>
</evidence>
<feature type="transmembrane region" description="Helical" evidence="7">
    <location>
        <begin position="143"/>
        <end position="166"/>
    </location>
</feature>
<keyword evidence="10" id="KW-1185">Reference proteome</keyword>
<dbReference type="InterPro" id="IPR020846">
    <property type="entry name" value="MFS_dom"/>
</dbReference>
<keyword evidence="5 7" id="KW-1133">Transmembrane helix</keyword>
<dbReference type="PANTHER" id="PTHR23514:SF3">
    <property type="entry name" value="BYPASS OF STOP CODON PROTEIN 6"/>
    <property type="match status" value="1"/>
</dbReference>
<comment type="subcellular location">
    <subcellularLocation>
        <location evidence="1">Endomembrane system</location>
        <topology evidence="1">Multi-pass membrane protein</topology>
    </subcellularLocation>
</comment>
<dbReference type="PANTHER" id="PTHR23514">
    <property type="entry name" value="BYPASS OF STOP CODON PROTEIN 6"/>
    <property type="match status" value="1"/>
</dbReference>
<dbReference type="GO" id="GO:0012505">
    <property type="term" value="C:endomembrane system"/>
    <property type="evidence" value="ECO:0007669"/>
    <property type="project" value="UniProtKB-SubCell"/>
</dbReference>
<keyword evidence="6 7" id="KW-0472">Membrane</keyword>
<evidence type="ECO:0000256" key="5">
    <source>
        <dbReference type="ARBA" id="ARBA00022989"/>
    </source>
</evidence>
<dbReference type="Pfam" id="PF07690">
    <property type="entry name" value="MFS_1"/>
    <property type="match status" value="1"/>
</dbReference>
<keyword evidence="3" id="KW-0813">Transport</keyword>
<comment type="similarity">
    <text evidence="2">Belongs to the major facilitator superfamily.</text>
</comment>
<evidence type="ECO:0000256" key="7">
    <source>
        <dbReference type="SAM" id="Phobius"/>
    </source>
</evidence>
<feature type="transmembrane region" description="Helical" evidence="7">
    <location>
        <begin position="55"/>
        <end position="77"/>
    </location>
</feature>
<feature type="transmembrane region" description="Helical" evidence="7">
    <location>
        <begin position="172"/>
        <end position="191"/>
    </location>
</feature>
<keyword evidence="4 7" id="KW-0812">Transmembrane</keyword>
<evidence type="ECO:0000256" key="2">
    <source>
        <dbReference type="ARBA" id="ARBA00008335"/>
    </source>
</evidence>
<feature type="transmembrane region" description="Helical" evidence="7">
    <location>
        <begin position="18"/>
        <end position="43"/>
    </location>
</feature>
<dbReference type="Gene3D" id="1.20.1250.20">
    <property type="entry name" value="MFS general substrate transporter like domains"/>
    <property type="match status" value="1"/>
</dbReference>
<feature type="transmembrane region" description="Helical" evidence="7">
    <location>
        <begin position="303"/>
        <end position="326"/>
    </location>
</feature>
<dbReference type="GO" id="GO:0016020">
    <property type="term" value="C:membrane"/>
    <property type="evidence" value="ECO:0007669"/>
    <property type="project" value="TreeGrafter"/>
</dbReference>
<dbReference type="InterPro" id="IPR011701">
    <property type="entry name" value="MFS"/>
</dbReference>
<sequence>METATDEETTREFDGRRWWTLAVFAFVALEGATLQMQGAIIPVLRTTFGTAQWQLGLVSPAGTVGFLVFVAAVGAVAGRLETRKLLLVGVAGTGGSVLLMGLVPSFGAFLVVLLVRGAFAGIGRGSDRPLLSHLYPRRRGQLFGYYDMMWAVGATLGPLVVTVALWMENWRLAYYALAASFLPLVALIWFLPSPSVESGDDPLTLAGVRRIVQNPAVMVMAAGILFSTGVEGGLFTWLTTYADGRVPASLVTVSLSILLVAYIPGRFAAGSLSERFGYLPLVFGLGSLCLVGAVYTFVFAAGLGVLVGVFCIGVGLSGLYPTLLAYATESAPTHSAPINALALVVSSCGIAGVPTLMGFVIERSGIAVAMRLLLVPIVGLLVVALVAWARLGTVADTTRTVDSTGD</sequence>
<dbReference type="SUPFAM" id="SSF103473">
    <property type="entry name" value="MFS general substrate transporter"/>
    <property type="match status" value="1"/>
</dbReference>
<dbReference type="AlphaFoldDB" id="A0A1I4AUN2"/>
<evidence type="ECO:0000313" key="10">
    <source>
        <dbReference type="Proteomes" id="UP000199607"/>
    </source>
</evidence>
<feature type="transmembrane region" description="Helical" evidence="7">
    <location>
        <begin position="338"/>
        <end position="361"/>
    </location>
</feature>
<dbReference type="PROSITE" id="PS50850">
    <property type="entry name" value="MFS"/>
    <property type="match status" value="1"/>
</dbReference>